<comment type="caution">
    <text evidence="8">The sequence shown here is derived from an EMBL/GenBank/DDBJ whole genome shotgun (WGS) entry which is preliminary data.</text>
</comment>
<dbReference type="Proteomes" id="UP000633814">
    <property type="component" value="Unassembled WGS sequence"/>
</dbReference>
<evidence type="ECO:0000256" key="3">
    <source>
        <dbReference type="ARBA" id="ARBA00023082"/>
    </source>
</evidence>
<evidence type="ECO:0000259" key="6">
    <source>
        <dbReference type="Pfam" id="PF04542"/>
    </source>
</evidence>
<dbReference type="PANTHER" id="PTHR43133:SF8">
    <property type="entry name" value="RNA POLYMERASE SIGMA FACTOR HI_1459-RELATED"/>
    <property type="match status" value="1"/>
</dbReference>
<organism evidence="8 9">
    <name type="scientific">Alishewanella maricola</name>
    <dbReference type="NCBI Taxonomy" id="2795740"/>
    <lineage>
        <taxon>Bacteria</taxon>
        <taxon>Pseudomonadati</taxon>
        <taxon>Pseudomonadota</taxon>
        <taxon>Gammaproteobacteria</taxon>
        <taxon>Alteromonadales</taxon>
        <taxon>Alteromonadaceae</taxon>
        <taxon>Alishewanella</taxon>
    </lineage>
</organism>
<keyword evidence="5" id="KW-0804">Transcription</keyword>
<dbReference type="Gene3D" id="1.10.10.10">
    <property type="entry name" value="Winged helix-like DNA-binding domain superfamily/Winged helix DNA-binding domain"/>
    <property type="match status" value="1"/>
</dbReference>
<dbReference type="Pfam" id="PF08281">
    <property type="entry name" value="Sigma70_r4_2"/>
    <property type="match status" value="1"/>
</dbReference>
<evidence type="ECO:0000256" key="5">
    <source>
        <dbReference type="ARBA" id="ARBA00023163"/>
    </source>
</evidence>
<dbReference type="SUPFAM" id="SSF88659">
    <property type="entry name" value="Sigma3 and sigma4 domains of RNA polymerase sigma factors"/>
    <property type="match status" value="1"/>
</dbReference>
<keyword evidence="3" id="KW-0731">Sigma factor</keyword>
<dbReference type="NCBIfam" id="TIGR02937">
    <property type="entry name" value="sigma70-ECF"/>
    <property type="match status" value="1"/>
</dbReference>
<reference evidence="8 9" key="1">
    <citation type="submission" date="2021-10" db="EMBL/GenBank/DDBJ databases">
        <title>Alishewanella koreense sp. nov. isolated from seawater of southwestern coast in South Korea and the proposal for the reclassification of Rheinheimera perlucida and Rheinheimera tuosuensis as Arsukibacterium perlucida and Arsukibacterium tuosuensis.</title>
        <authorList>
            <person name="Kim K.H."/>
            <person name="Ruan W."/>
            <person name="Kim K.R."/>
            <person name="Baek J.H."/>
            <person name="Jeon C.O."/>
        </authorList>
    </citation>
    <scope>NUCLEOTIDE SEQUENCE [LARGE SCALE GENOMIC DNA]</scope>
    <source>
        <strain evidence="8 9">16-MA</strain>
    </source>
</reference>
<evidence type="ECO:0000313" key="8">
    <source>
        <dbReference type="EMBL" id="MCB5226345.1"/>
    </source>
</evidence>
<gene>
    <name evidence="8" type="ORF">JAO78_005915</name>
</gene>
<dbReference type="Pfam" id="PF04542">
    <property type="entry name" value="Sigma70_r2"/>
    <property type="match status" value="1"/>
</dbReference>
<dbReference type="InterPro" id="IPR013324">
    <property type="entry name" value="RNA_pol_sigma_r3/r4-like"/>
</dbReference>
<evidence type="ECO:0000313" key="9">
    <source>
        <dbReference type="Proteomes" id="UP000633814"/>
    </source>
</evidence>
<feature type="domain" description="RNA polymerase sigma-70 region 2" evidence="6">
    <location>
        <begin position="10"/>
        <end position="76"/>
    </location>
</feature>
<dbReference type="Gene3D" id="1.10.1740.10">
    <property type="match status" value="1"/>
</dbReference>
<proteinExistence type="inferred from homology"/>
<name>A0ABS8C202_9ALTE</name>
<dbReference type="SUPFAM" id="SSF88946">
    <property type="entry name" value="Sigma2 domain of RNA polymerase sigma factors"/>
    <property type="match status" value="1"/>
</dbReference>
<comment type="similarity">
    <text evidence="1">Belongs to the sigma-70 factor family. ECF subfamily.</text>
</comment>
<dbReference type="InterPro" id="IPR036388">
    <property type="entry name" value="WH-like_DNA-bd_sf"/>
</dbReference>
<keyword evidence="9" id="KW-1185">Reference proteome</keyword>
<dbReference type="InterPro" id="IPR014284">
    <property type="entry name" value="RNA_pol_sigma-70_dom"/>
</dbReference>
<dbReference type="InterPro" id="IPR007627">
    <property type="entry name" value="RNA_pol_sigma70_r2"/>
</dbReference>
<dbReference type="EMBL" id="JAEINI020000003">
    <property type="protein sequence ID" value="MCB5226345.1"/>
    <property type="molecule type" value="Genomic_DNA"/>
</dbReference>
<accession>A0ABS8C202</accession>
<protein>
    <submittedName>
        <fullName evidence="8">Sigma-70 family RNA polymerase sigma factor</fullName>
    </submittedName>
</protein>
<evidence type="ECO:0000259" key="7">
    <source>
        <dbReference type="Pfam" id="PF08281"/>
    </source>
</evidence>
<feature type="domain" description="RNA polymerase sigma factor 70 region 4 type 2" evidence="7">
    <location>
        <begin position="108"/>
        <end position="157"/>
    </location>
</feature>
<dbReference type="InterPro" id="IPR013325">
    <property type="entry name" value="RNA_pol_sigma_r2"/>
</dbReference>
<dbReference type="InterPro" id="IPR039425">
    <property type="entry name" value="RNA_pol_sigma-70-like"/>
</dbReference>
<dbReference type="RefSeq" id="WP_226750440.1">
    <property type="nucleotide sequence ID" value="NZ_JAEINI020000003.1"/>
</dbReference>
<keyword evidence="2" id="KW-0805">Transcription regulation</keyword>
<sequence length="167" mass="18905">MTVDLALQLWLQYQAAISRTLMSYEADPSLRQDLAQEAYLALHRSAEKLSQVDNKRAYLFRIVHNVVVDHIAGATRMAWQPLEEQHLNELQSDCPSVAFSSQQQNNVLLQAVRQLALSHRQVLTLAMEDIDEKEIADILGISYGAVRVRMNRAKTALQEILQHATAL</sequence>
<dbReference type="InterPro" id="IPR013249">
    <property type="entry name" value="RNA_pol_sigma70_r4_t2"/>
</dbReference>
<keyword evidence="4" id="KW-0238">DNA-binding</keyword>
<evidence type="ECO:0000256" key="1">
    <source>
        <dbReference type="ARBA" id="ARBA00010641"/>
    </source>
</evidence>
<evidence type="ECO:0000256" key="4">
    <source>
        <dbReference type="ARBA" id="ARBA00023125"/>
    </source>
</evidence>
<dbReference type="PANTHER" id="PTHR43133">
    <property type="entry name" value="RNA POLYMERASE ECF-TYPE SIGMA FACTO"/>
    <property type="match status" value="1"/>
</dbReference>
<evidence type="ECO:0000256" key="2">
    <source>
        <dbReference type="ARBA" id="ARBA00023015"/>
    </source>
</evidence>